<dbReference type="EMBL" id="JAVRRT010000016">
    <property type="protein sequence ID" value="KAK5165456.1"/>
    <property type="molecule type" value="Genomic_DNA"/>
</dbReference>
<organism evidence="2 3">
    <name type="scientific">Saxophila tyrrhenica</name>
    <dbReference type="NCBI Taxonomy" id="1690608"/>
    <lineage>
        <taxon>Eukaryota</taxon>
        <taxon>Fungi</taxon>
        <taxon>Dikarya</taxon>
        <taxon>Ascomycota</taxon>
        <taxon>Pezizomycotina</taxon>
        <taxon>Dothideomycetes</taxon>
        <taxon>Dothideomycetidae</taxon>
        <taxon>Mycosphaerellales</taxon>
        <taxon>Extremaceae</taxon>
        <taxon>Saxophila</taxon>
    </lineage>
</organism>
<accession>A0AAV9P2L4</accession>
<dbReference type="GeneID" id="89930317"/>
<dbReference type="PANTHER" id="PTHR47843:SF5">
    <property type="entry name" value="BTB_POZ DOMAIN PROTEIN"/>
    <property type="match status" value="1"/>
</dbReference>
<dbReference type="PROSITE" id="PS50097">
    <property type="entry name" value="BTB"/>
    <property type="match status" value="2"/>
</dbReference>
<dbReference type="InterPro" id="IPR011333">
    <property type="entry name" value="SKP1/BTB/POZ_sf"/>
</dbReference>
<feature type="domain" description="BTB" evidence="1">
    <location>
        <begin position="137"/>
        <end position="195"/>
    </location>
</feature>
<proteinExistence type="predicted"/>
<dbReference type="InterPro" id="IPR000210">
    <property type="entry name" value="BTB/POZ_dom"/>
</dbReference>
<keyword evidence="3" id="KW-1185">Reference proteome</keyword>
<dbReference type="Gene3D" id="3.30.710.10">
    <property type="entry name" value="Potassium Channel Kv1.1, Chain A"/>
    <property type="match status" value="2"/>
</dbReference>
<comment type="caution">
    <text evidence="2">The sequence shown here is derived from an EMBL/GenBank/DDBJ whole genome shotgun (WGS) entry which is preliminary data.</text>
</comment>
<protein>
    <recommendedName>
        <fullName evidence="1">BTB domain-containing protein</fullName>
    </recommendedName>
</protein>
<evidence type="ECO:0000259" key="1">
    <source>
        <dbReference type="PROSITE" id="PS50097"/>
    </source>
</evidence>
<reference evidence="2 3" key="1">
    <citation type="submission" date="2023-08" db="EMBL/GenBank/DDBJ databases">
        <title>Black Yeasts Isolated from many extreme environments.</title>
        <authorList>
            <person name="Coleine C."/>
            <person name="Stajich J.E."/>
            <person name="Selbmann L."/>
        </authorList>
    </citation>
    <scope>NUCLEOTIDE SEQUENCE [LARGE SCALE GENOMIC DNA]</scope>
    <source>
        <strain evidence="2 3">CCFEE 5935</strain>
    </source>
</reference>
<gene>
    <name evidence="2" type="ORF">LTR77_008985</name>
</gene>
<evidence type="ECO:0000313" key="2">
    <source>
        <dbReference type="EMBL" id="KAK5165456.1"/>
    </source>
</evidence>
<name>A0AAV9P2L4_9PEZI</name>
<evidence type="ECO:0000313" key="3">
    <source>
        <dbReference type="Proteomes" id="UP001337655"/>
    </source>
</evidence>
<dbReference type="RefSeq" id="XP_064655540.1">
    <property type="nucleotide sequence ID" value="XM_064806214.1"/>
</dbReference>
<dbReference type="Pfam" id="PF00651">
    <property type="entry name" value="BTB"/>
    <property type="match status" value="2"/>
</dbReference>
<sequence>MTTNALSVAIVKHFNRAEFSDLAIRCGSRKWFVHKVAVCAQCEILAQAVSAGLEPTRAGVLSLPDNDPEGVGLMLEWLYTSDYGVMQPPTTASSHAEVHARVWYLAEKYQLSKLMEHALPRYWKSAGDEWFNRPEFSDVTIRCGGREWPAHRIVLCNRSEYFKRALQSGFKEGLESVIELHEDDPNAVELMLEWL</sequence>
<dbReference type="AlphaFoldDB" id="A0AAV9P2L4"/>
<dbReference type="CDD" id="cd18186">
    <property type="entry name" value="BTB_POZ_ZBTB_KLHL-like"/>
    <property type="match status" value="1"/>
</dbReference>
<dbReference type="Proteomes" id="UP001337655">
    <property type="component" value="Unassembled WGS sequence"/>
</dbReference>
<feature type="domain" description="BTB" evidence="1">
    <location>
        <begin position="20"/>
        <end position="87"/>
    </location>
</feature>
<dbReference type="SUPFAM" id="SSF54695">
    <property type="entry name" value="POZ domain"/>
    <property type="match status" value="2"/>
</dbReference>
<dbReference type="PANTHER" id="PTHR47843">
    <property type="entry name" value="BTB DOMAIN-CONTAINING PROTEIN-RELATED"/>
    <property type="match status" value="1"/>
</dbReference>